<dbReference type="AlphaFoldDB" id="A0A1I3FEA5"/>
<accession>A0A1I3FEA5</accession>
<keyword evidence="1" id="KW-1133">Transmembrane helix</keyword>
<sequence length="365" mass="42675">MYDWVPLGSYATVYYNVMMVYMLVILFHAFNFDVLDSGIKKFTTILGVFLVFFVISFVGLRPVRDEFGDMWTYDQYFKLASTGKDIIIKKEFVFNYFLINSAKIMTNTMFFLLCAIIYIVPCYIFSKKYGGNYWFFVFFIFAGSYMFMGFATNGIRNGLGTSIFILALCYYRQKVIMYALMAVSVGIHNSLIIPIAAFLFAGLYKNPRIYLYIWLFAIPLSLVGGSSWESLFSTLGFAGDERAQSYLTKGNIDNVSFAHTGFRWDFLFYSSFAVFAGWYFIFKKNITDKFYIHLWGVYMIGNAFWILVIRANFSNRFAYLSWFLMAPIIAYPILKYKIWPNQYRKLGVIISVYYLFTYIMFLKGL</sequence>
<keyword evidence="1" id="KW-0472">Membrane</keyword>
<reference evidence="2 3" key="1">
    <citation type="submission" date="2016-10" db="EMBL/GenBank/DDBJ databases">
        <authorList>
            <person name="de Groot N.N."/>
        </authorList>
    </citation>
    <scope>NUCLEOTIDE SEQUENCE [LARGE SCALE GENOMIC DNA]</scope>
    <source>
        <strain evidence="2 3">DSM 26000</strain>
    </source>
</reference>
<dbReference type="STRING" id="1125876.SAMN05443292_1324"/>
<dbReference type="InterPro" id="IPR049458">
    <property type="entry name" value="EpsG-like"/>
</dbReference>
<dbReference type="RefSeq" id="WP_090079348.1">
    <property type="nucleotide sequence ID" value="NZ_FOQT01000002.1"/>
</dbReference>
<proteinExistence type="predicted"/>
<feature type="transmembrane region" description="Helical" evidence="1">
    <location>
        <begin position="317"/>
        <end position="334"/>
    </location>
</feature>
<name>A0A1I3FEA5_9FLAO</name>
<keyword evidence="3" id="KW-1185">Reference proteome</keyword>
<gene>
    <name evidence="2" type="ORF">SAMN05443292_1324</name>
</gene>
<dbReference type="EMBL" id="FOQT01000002">
    <property type="protein sequence ID" value="SFI09534.1"/>
    <property type="molecule type" value="Genomic_DNA"/>
</dbReference>
<feature type="transmembrane region" description="Helical" evidence="1">
    <location>
        <begin position="346"/>
        <end position="362"/>
    </location>
</feature>
<feature type="transmembrane region" description="Helical" evidence="1">
    <location>
        <begin position="133"/>
        <end position="155"/>
    </location>
</feature>
<feature type="transmembrane region" description="Helical" evidence="1">
    <location>
        <begin position="266"/>
        <end position="282"/>
    </location>
</feature>
<dbReference type="Pfam" id="PF14897">
    <property type="entry name" value="EpsG"/>
    <property type="match status" value="1"/>
</dbReference>
<evidence type="ECO:0000256" key="1">
    <source>
        <dbReference type="SAM" id="Phobius"/>
    </source>
</evidence>
<feature type="transmembrane region" description="Helical" evidence="1">
    <location>
        <begin position="42"/>
        <end position="60"/>
    </location>
</feature>
<dbReference type="OrthoDB" id="1112074at2"/>
<keyword evidence="1" id="KW-0812">Transmembrane</keyword>
<dbReference type="Proteomes" id="UP000198931">
    <property type="component" value="Unassembled WGS sequence"/>
</dbReference>
<feature type="transmembrane region" description="Helical" evidence="1">
    <location>
        <begin position="209"/>
        <end position="228"/>
    </location>
</feature>
<evidence type="ECO:0000313" key="2">
    <source>
        <dbReference type="EMBL" id="SFI09534.1"/>
    </source>
</evidence>
<feature type="transmembrane region" description="Helical" evidence="1">
    <location>
        <begin position="175"/>
        <end position="202"/>
    </location>
</feature>
<feature type="transmembrane region" description="Helical" evidence="1">
    <location>
        <begin position="294"/>
        <end position="311"/>
    </location>
</feature>
<evidence type="ECO:0000313" key="3">
    <source>
        <dbReference type="Proteomes" id="UP000198931"/>
    </source>
</evidence>
<feature type="transmembrane region" description="Helical" evidence="1">
    <location>
        <begin position="104"/>
        <end position="126"/>
    </location>
</feature>
<organism evidence="2 3">
    <name type="scientific">Halpernia frigidisoli</name>
    <dbReference type="NCBI Taxonomy" id="1125876"/>
    <lineage>
        <taxon>Bacteria</taxon>
        <taxon>Pseudomonadati</taxon>
        <taxon>Bacteroidota</taxon>
        <taxon>Flavobacteriia</taxon>
        <taxon>Flavobacteriales</taxon>
        <taxon>Weeksellaceae</taxon>
        <taxon>Chryseobacterium group</taxon>
        <taxon>Halpernia</taxon>
    </lineage>
</organism>
<feature type="transmembrane region" description="Helical" evidence="1">
    <location>
        <begin position="12"/>
        <end position="30"/>
    </location>
</feature>
<protein>
    <submittedName>
        <fullName evidence="2">EpsG family protein</fullName>
    </submittedName>
</protein>